<reference evidence="1" key="1">
    <citation type="submission" date="2023-10" db="EMBL/GenBank/DDBJ databases">
        <authorList>
            <person name="Chen Y."/>
            <person name="Shah S."/>
            <person name="Dougan E. K."/>
            <person name="Thang M."/>
            <person name="Chan C."/>
        </authorList>
    </citation>
    <scope>NUCLEOTIDE SEQUENCE [LARGE SCALE GENOMIC DNA]</scope>
</reference>
<protein>
    <submittedName>
        <fullName evidence="1">Uncharacterized protein</fullName>
    </submittedName>
</protein>
<comment type="caution">
    <text evidence="1">The sequence shown here is derived from an EMBL/GenBank/DDBJ whole genome shotgun (WGS) entry which is preliminary data.</text>
</comment>
<sequence>ATCEAEVAKWNHVWRSHCKGTWPGAFKSAGLGVENENPRVLRNSSAAAVGAFAQLLTPAEASLLRPTQINLLLYYFVIRKAAGGLRPIGEMPTLVRLWEVARFNLVSQWTAQ</sequence>
<organism evidence="1 2">
    <name type="scientific">Prorocentrum cordatum</name>
    <dbReference type="NCBI Taxonomy" id="2364126"/>
    <lineage>
        <taxon>Eukaryota</taxon>
        <taxon>Sar</taxon>
        <taxon>Alveolata</taxon>
        <taxon>Dinophyceae</taxon>
        <taxon>Prorocentrales</taxon>
        <taxon>Prorocentraceae</taxon>
        <taxon>Prorocentrum</taxon>
    </lineage>
</organism>
<accession>A0ABN9SZS9</accession>
<feature type="non-terminal residue" evidence="1">
    <location>
        <position position="1"/>
    </location>
</feature>
<evidence type="ECO:0000313" key="2">
    <source>
        <dbReference type="Proteomes" id="UP001189429"/>
    </source>
</evidence>
<keyword evidence="2" id="KW-1185">Reference proteome</keyword>
<gene>
    <name evidence="1" type="ORF">PCOR1329_LOCUS34158</name>
</gene>
<feature type="non-terminal residue" evidence="1">
    <location>
        <position position="112"/>
    </location>
</feature>
<dbReference type="Proteomes" id="UP001189429">
    <property type="component" value="Unassembled WGS sequence"/>
</dbReference>
<proteinExistence type="predicted"/>
<evidence type="ECO:0000313" key="1">
    <source>
        <dbReference type="EMBL" id="CAK0838133.1"/>
    </source>
</evidence>
<dbReference type="EMBL" id="CAUYUJ010014201">
    <property type="protein sequence ID" value="CAK0838133.1"/>
    <property type="molecule type" value="Genomic_DNA"/>
</dbReference>
<name>A0ABN9SZS9_9DINO</name>